<name>A0A382I4N3_9ZZZZ</name>
<feature type="non-terminal residue" evidence="11">
    <location>
        <position position="452"/>
    </location>
</feature>
<evidence type="ECO:0000259" key="10">
    <source>
        <dbReference type="Pfam" id="PF00593"/>
    </source>
</evidence>
<keyword evidence="3" id="KW-0410">Iron transport</keyword>
<keyword evidence="8" id="KW-0472">Membrane</keyword>
<dbReference type="Pfam" id="PF00593">
    <property type="entry name" value="TonB_dep_Rec_b-barrel"/>
    <property type="match status" value="1"/>
</dbReference>
<dbReference type="EMBL" id="UINC01065179">
    <property type="protein sequence ID" value="SVB94566.1"/>
    <property type="molecule type" value="Genomic_DNA"/>
</dbReference>
<dbReference type="PANTHER" id="PTHR32552">
    <property type="entry name" value="FERRICHROME IRON RECEPTOR-RELATED"/>
    <property type="match status" value="1"/>
</dbReference>
<gene>
    <name evidence="11" type="ORF">METZ01_LOCUS247420</name>
</gene>
<feature type="non-terminal residue" evidence="11">
    <location>
        <position position="1"/>
    </location>
</feature>
<proteinExistence type="predicted"/>
<dbReference type="GO" id="GO:0006826">
    <property type="term" value="P:iron ion transport"/>
    <property type="evidence" value="ECO:0007669"/>
    <property type="project" value="UniProtKB-KW"/>
</dbReference>
<feature type="domain" description="TonB-dependent receptor-like beta-barrel" evidence="10">
    <location>
        <begin position="17"/>
        <end position="423"/>
    </location>
</feature>
<evidence type="ECO:0000256" key="1">
    <source>
        <dbReference type="ARBA" id="ARBA00004571"/>
    </source>
</evidence>
<dbReference type="InterPro" id="IPR039426">
    <property type="entry name" value="TonB-dep_rcpt-like"/>
</dbReference>
<organism evidence="11">
    <name type="scientific">marine metagenome</name>
    <dbReference type="NCBI Taxonomy" id="408172"/>
    <lineage>
        <taxon>unclassified sequences</taxon>
        <taxon>metagenomes</taxon>
        <taxon>ecological metagenomes</taxon>
    </lineage>
</organism>
<dbReference type="InterPro" id="IPR036942">
    <property type="entry name" value="Beta-barrel_TonB_sf"/>
</dbReference>
<evidence type="ECO:0000256" key="2">
    <source>
        <dbReference type="ARBA" id="ARBA00022448"/>
    </source>
</evidence>
<evidence type="ECO:0000256" key="3">
    <source>
        <dbReference type="ARBA" id="ARBA00022496"/>
    </source>
</evidence>
<dbReference type="AlphaFoldDB" id="A0A382I4N3"/>
<protein>
    <recommendedName>
        <fullName evidence="10">TonB-dependent receptor-like beta-barrel domain-containing protein</fullName>
    </recommendedName>
</protein>
<dbReference type="PANTHER" id="PTHR32552:SF81">
    <property type="entry name" value="TONB-DEPENDENT OUTER MEMBRANE RECEPTOR"/>
    <property type="match status" value="1"/>
</dbReference>
<dbReference type="SUPFAM" id="SSF56935">
    <property type="entry name" value="Porins"/>
    <property type="match status" value="1"/>
</dbReference>
<evidence type="ECO:0000256" key="7">
    <source>
        <dbReference type="ARBA" id="ARBA00023077"/>
    </source>
</evidence>
<keyword evidence="9" id="KW-0998">Cell outer membrane</keyword>
<evidence type="ECO:0000256" key="9">
    <source>
        <dbReference type="ARBA" id="ARBA00023237"/>
    </source>
</evidence>
<keyword evidence="6" id="KW-0406">Ion transport</keyword>
<evidence type="ECO:0000256" key="6">
    <source>
        <dbReference type="ARBA" id="ARBA00023065"/>
    </source>
</evidence>
<dbReference type="GO" id="GO:0009279">
    <property type="term" value="C:cell outer membrane"/>
    <property type="evidence" value="ECO:0007669"/>
    <property type="project" value="UniProtKB-SubCell"/>
</dbReference>
<dbReference type="Gene3D" id="2.40.170.20">
    <property type="entry name" value="TonB-dependent receptor, beta-barrel domain"/>
    <property type="match status" value="1"/>
</dbReference>
<evidence type="ECO:0000256" key="5">
    <source>
        <dbReference type="ARBA" id="ARBA00023004"/>
    </source>
</evidence>
<evidence type="ECO:0000256" key="4">
    <source>
        <dbReference type="ARBA" id="ARBA00022692"/>
    </source>
</evidence>
<evidence type="ECO:0000256" key="8">
    <source>
        <dbReference type="ARBA" id="ARBA00023136"/>
    </source>
</evidence>
<dbReference type="InterPro" id="IPR000531">
    <property type="entry name" value="Beta-barrel_TonB"/>
</dbReference>
<keyword evidence="4" id="KW-0812">Transmembrane</keyword>
<keyword evidence="5" id="KW-0408">Iron</keyword>
<accession>A0A382I4N3</accession>
<evidence type="ECO:0000313" key="11">
    <source>
        <dbReference type="EMBL" id="SVB94566.1"/>
    </source>
</evidence>
<keyword evidence="7" id="KW-0798">TonB box</keyword>
<sequence length="452" mass="50812">DVYKVESGLENTWAGTNLDAYSLKATWSLDKMDVDLIMARRDLNHNFMNDYSDGVIPAYIIPNDSDHVQESVELNFSGERRDGAIRWAAGASYYDDDNDVTFGDGLCLFGCVVEATFWRDMTNVTKTRAFYADVAIDINDQWTLTVGGRHTDDDRVMTVQQYIDVNPLAIRFRNRSNFLDRSGYIPMWGTADVVALGTPDRFNISEFTSRVVIEYNPTDSIMVYASVADSFKGGGWAARVTGVADFKGLTPEFVESIELGMKSQWLNDTLRFNITYFDSDYDDLQVTAIDQVSGAFVYSNKADASVDGIEAEFVYAPQDNLTVFANVGTLNGNYTDVRPGAEGLMTKELKRTPDMSYRLGVLYDQDIGSGELNLSVVLNHEDEYYTNQNNTPFGTRPSADTWDLNVTYRPNDENWRVTAGCTNCSDEDRFNSTLDFGTLGFATQFQDLPRLW</sequence>
<reference evidence="11" key="1">
    <citation type="submission" date="2018-05" db="EMBL/GenBank/DDBJ databases">
        <authorList>
            <person name="Lanie J.A."/>
            <person name="Ng W.-L."/>
            <person name="Kazmierczak K.M."/>
            <person name="Andrzejewski T.M."/>
            <person name="Davidsen T.M."/>
            <person name="Wayne K.J."/>
            <person name="Tettelin H."/>
            <person name="Glass J.I."/>
            <person name="Rusch D."/>
            <person name="Podicherti R."/>
            <person name="Tsui H.-C.T."/>
            <person name="Winkler M.E."/>
        </authorList>
    </citation>
    <scope>NUCLEOTIDE SEQUENCE</scope>
</reference>
<comment type="subcellular location">
    <subcellularLocation>
        <location evidence="1">Cell outer membrane</location>
        <topology evidence="1">Multi-pass membrane protein</topology>
    </subcellularLocation>
</comment>
<keyword evidence="2" id="KW-0813">Transport</keyword>